<protein>
    <submittedName>
        <fullName evidence="2">Uncharacterized protein</fullName>
    </submittedName>
</protein>
<feature type="transmembrane region" description="Helical" evidence="1">
    <location>
        <begin position="44"/>
        <end position="64"/>
    </location>
</feature>
<accession>A0A2K3LU88</accession>
<organism evidence="2 3">
    <name type="scientific">Trifolium pratense</name>
    <name type="common">Red clover</name>
    <dbReference type="NCBI Taxonomy" id="57577"/>
    <lineage>
        <taxon>Eukaryota</taxon>
        <taxon>Viridiplantae</taxon>
        <taxon>Streptophyta</taxon>
        <taxon>Embryophyta</taxon>
        <taxon>Tracheophyta</taxon>
        <taxon>Spermatophyta</taxon>
        <taxon>Magnoliopsida</taxon>
        <taxon>eudicotyledons</taxon>
        <taxon>Gunneridae</taxon>
        <taxon>Pentapetalae</taxon>
        <taxon>rosids</taxon>
        <taxon>fabids</taxon>
        <taxon>Fabales</taxon>
        <taxon>Fabaceae</taxon>
        <taxon>Papilionoideae</taxon>
        <taxon>50 kb inversion clade</taxon>
        <taxon>NPAAA clade</taxon>
        <taxon>Hologalegina</taxon>
        <taxon>IRL clade</taxon>
        <taxon>Trifolieae</taxon>
        <taxon>Trifolium</taxon>
    </lineage>
</organism>
<keyword evidence="1" id="KW-1133">Transmembrane helix</keyword>
<evidence type="ECO:0000313" key="2">
    <source>
        <dbReference type="EMBL" id="PNX82102.1"/>
    </source>
</evidence>
<reference evidence="2 3" key="1">
    <citation type="journal article" date="2014" name="Am. J. Bot.">
        <title>Genome assembly and annotation for red clover (Trifolium pratense; Fabaceae).</title>
        <authorList>
            <person name="Istvanek J."/>
            <person name="Jaros M."/>
            <person name="Krenek A."/>
            <person name="Repkova J."/>
        </authorList>
    </citation>
    <scope>NUCLEOTIDE SEQUENCE [LARGE SCALE GENOMIC DNA]</scope>
    <source>
        <strain evidence="3">cv. Tatra</strain>
        <tissue evidence="2">Young leaves</tissue>
    </source>
</reference>
<name>A0A2K3LU88_TRIPR</name>
<dbReference type="EMBL" id="ASHM01041271">
    <property type="protein sequence ID" value="PNX82102.1"/>
    <property type="molecule type" value="Genomic_DNA"/>
</dbReference>
<keyword evidence="1" id="KW-0812">Transmembrane</keyword>
<reference evidence="2 3" key="2">
    <citation type="journal article" date="2017" name="Front. Plant Sci.">
        <title>Gene Classification and Mining of Molecular Markers Useful in Red Clover (Trifolium pratense) Breeding.</title>
        <authorList>
            <person name="Istvanek J."/>
            <person name="Dluhosova J."/>
            <person name="Dluhos P."/>
            <person name="Patkova L."/>
            <person name="Nedelnik J."/>
            <person name="Repkova J."/>
        </authorList>
    </citation>
    <scope>NUCLEOTIDE SEQUENCE [LARGE SCALE GENOMIC DNA]</scope>
    <source>
        <strain evidence="3">cv. Tatra</strain>
        <tissue evidence="2">Young leaves</tissue>
    </source>
</reference>
<comment type="caution">
    <text evidence="2">The sequence shown here is derived from an EMBL/GenBank/DDBJ whole genome shotgun (WGS) entry which is preliminary data.</text>
</comment>
<dbReference type="AlphaFoldDB" id="A0A2K3LU88"/>
<evidence type="ECO:0000313" key="3">
    <source>
        <dbReference type="Proteomes" id="UP000236291"/>
    </source>
</evidence>
<keyword evidence="1" id="KW-0472">Membrane</keyword>
<sequence length="118" mass="13789">DTPPSLQQRTIYITQQRHTYSCNHQSLTRLVPNPTHLLEKTIFWFYYFSRLSVGLLGLVVVVVIDLSFGRIYEWWVLIQVVSLYLVDLNCADVDCLGGDLRAETNLPRFSFYRCPINF</sequence>
<dbReference type="Proteomes" id="UP000236291">
    <property type="component" value="Unassembled WGS sequence"/>
</dbReference>
<proteinExistence type="predicted"/>
<gene>
    <name evidence="2" type="ORF">L195_g038129</name>
</gene>
<feature type="non-terminal residue" evidence="2">
    <location>
        <position position="1"/>
    </location>
</feature>
<evidence type="ECO:0000256" key="1">
    <source>
        <dbReference type="SAM" id="Phobius"/>
    </source>
</evidence>